<sequence>MPEALIPLRQTWPDALVRRYREAGYWRGETFPAFLRERAQRLGSRTAVVGGEQRWSYAQLWERAETAAAGFLALGLVPGDRVVVQLGNVPAFYSVVFGLFRAGLVPVYALPAHRITEIGHFMRKSQAAAYVALRSYENYDYRLLARELQAQAEAGELPHLRQAVIVGGDAGEFADFDAFAPNPALLPTEDPDPQSVAFLQISGGSTGLSKLIPRTHDDYIYSFRASNEICGIGEDSVYMVALPAAHNFPMSSPGAMGAFYAGATVVLSPSPSPETTFALIERERVTDLGLVPPLALLWAQAAESTKHDLSSLRVLQVGGAKLTTEAARRVVAGLKCRLQQVFGMAEGLVNYTRLDDADEIVLNTQGRPISPDDEVLIVDDQGRSVPEGQPGYLLTRGPYTIRGYHNDDAANARSFTDDGFYRTGDVVLRTPEGYLNVQGRAHDHINRAGEKISAEEVEDHLLANPQVFDVAVVSIPDEYLGERICAFVIPRAGEARPRGPALKAWMRERGVAAYKIPDQIVFVDAFETTAVGKTSRKELRARLREDFLKAQPAQG</sequence>
<dbReference type="EMBL" id="JAQIPB010000003">
    <property type="protein sequence ID" value="MDA7416648.1"/>
    <property type="molecule type" value="Genomic_DNA"/>
</dbReference>
<dbReference type="PANTHER" id="PTHR43767">
    <property type="entry name" value="LONG-CHAIN-FATTY-ACID--COA LIGASE"/>
    <property type="match status" value="1"/>
</dbReference>
<dbReference type="Gene3D" id="3.30.300.30">
    <property type="match status" value="1"/>
</dbReference>
<proteinExistence type="predicted"/>
<keyword evidence="6" id="KW-1185">Reference proteome</keyword>
<gene>
    <name evidence="5" type="ORF">PGB34_09755</name>
</gene>
<evidence type="ECO:0000256" key="1">
    <source>
        <dbReference type="ARBA" id="ARBA00004924"/>
    </source>
</evidence>
<evidence type="ECO:0000259" key="3">
    <source>
        <dbReference type="Pfam" id="PF00501"/>
    </source>
</evidence>
<dbReference type="GO" id="GO:0016878">
    <property type="term" value="F:acid-thiol ligase activity"/>
    <property type="evidence" value="ECO:0007669"/>
    <property type="project" value="UniProtKB-ARBA"/>
</dbReference>
<accession>A0AAE3N860</accession>
<feature type="domain" description="AMP-binding enzyme C-terminal" evidence="4">
    <location>
        <begin position="456"/>
        <end position="533"/>
    </location>
</feature>
<dbReference type="RefSeq" id="WP_271427885.1">
    <property type="nucleotide sequence ID" value="NZ_JAQIPB010000003.1"/>
</dbReference>
<evidence type="ECO:0000313" key="5">
    <source>
        <dbReference type="EMBL" id="MDA7416648.1"/>
    </source>
</evidence>
<name>A0AAE3N860_9BURK</name>
<organism evidence="5 6">
    <name type="scientific">Xenophilus arseniciresistens</name>
    <dbReference type="NCBI Taxonomy" id="1283306"/>
    <lineage>
        <taxon>Bacteria</taxon>
        <taxon>Pseudomonadati</taxon>
        <taxon>Pseudomonadota</taxon>
        <taxon>Betaproteobacteria</taxon>
        <taxon>Burkholderiales</taxon>
        <taxon>Comamonadaceae</taxon>
        <taxon>Xenophilus</taxon>
    </lineage>
</organism>
<dbReference type="Proteomes" id="UP001212602">
    <property type="component" value="Unassembled WGS sequence"/>
</dbReference>
<dbReference type="InterPro" id="IPR025110">
    <property type="entry name" value="AMP-bd_C"/>
</dbReference>
<dbReference type="InterPro" id="IPR045851">
    <property type="entry name" value="AMP-bd_C_sf"/>
</dbReference>
<feature type="domain" description="AMP-dependent synthetase/ligase" evidence="3">
    <location>
        <begin position="35"/>
        <end position="405"/>
    </location>
</feature>
<dbReference type="PROSITE" id="PS00455">
    <property type="entry name" value="AMP_BINDING"/>
    <property type="match status" value="1"/>
</dbReference>
<comment type="pathway">
    <text evidence="1">Siderophore biosynthesis.</text>
</comment>
<dbReference type="InterPro" id="IPR020845">
    <property type="entry name" value="AMP-binding_CS"/>
</dbReference>
<reference evidence="5" key="1">
    <citation type="submission" date="2023-01" db="EMBL/GenBank/DDBJ databases">
        <title>Xenophilus mangrovi sp. nov., isolated from soil of Mangrove nature reserve.</title>
        <authorList>
            <person name="Xu S."/>
            <person name="Liu Z."/>
            <person name="Xu Y."/>
        </authorList>
    </citation>
    <scope>NUCLEOTIDE SEQUENCE</scope>
    <source>
        <strain evidence="5">YW8</strain>
    </source>
</reference>
<dbReference type="InterPro" id="IPR050237">
    <property type="entry name" value="ATP-dep_AMP-bd_enzyme"/>
</dbReference>
<dbReference type="Pfam" id="PF13193">
    <property type="entry name" value="AMP-binding_C"/>
    <property type="match status" value="1"/>
</dbReference>
<dbReference type="AlphaFoldDB" id="A0AAE3N860"/>
<comment type="caution">
    <text evidence="5">The sequence shown here is derived from an EMBL/GenBank/DDBJ whole genome shotgun (WGS) entry which is preliminary data.</text>
</comment>
<dbReference type="PANTHER" id="PTHR43767:SF1">
    <property type="entry name" value="NONRIBOSOMAL PEPTIDE SYNTHASE PES1 (EUROFUNG)-RELATED"/>
    <property type="match status" value="1"/>
</dbReference>
<dbReference type="Gene3D" id="3.40.50.980">
    <property type="match status" value="2"/>
</dbReference>
<dbReference type="InterPro" id="IPR000873">
    <property type="entry name" value="AMP-dep_synth/lig_dom"/>
</dbReference>
<evidence type="ECO:0000256" key="2">
    <source>
        <dbReference type="ARBA" id="ARBA00022598"/>
    </source>
</evidence>
<keyword evidence="2" id="KW-0436">Ligase</keyword>
<evidence type="ECO:0000259" key="4">
    <source>
        <dbReference type="Pfam" id="PF13193"/>
    </source>
</evidence>
<dbReference type="FunFam" id="2.30.38.10:FF:000003">
    <property type="entry name" value="Vibriobactin-specific 2,3-dihydroxybenzoate-AMP ligase"/>
    <property type="match status" value="1"/>
</dbReference>
<evidence type="ECO:0000313" key="6">
    <source>
        <dbReference type="Proteomes" id="UP001212602"/>
    </source>
</evidence>
<dbReference type="SUPFAM" id="SSF56801">
    <property type="entry name" value="Acetyl-CoA synthetase-like"/>
    <property type="match status" value="1"/>
</dbReference>
<dbReference type="Pfam" id="PF00501">
    <property type="entry name" value="AMP-binding"/>
    <property type="match status" value="1"/>
</dbReference>
<protein>
    <submittedName>
        <fullName evidence="5">AMP-binding protein</fullName>
    </submittedName>
</protein>
<dbReference type="Gene3D" id="2.30.38.10">
    <property type="entry name" value="Luciferase, Domain 3"/>
    <property type="match status" value="1"/>
</dbReference>